<reference evidence="3" key="3">
    <citation type="submission" date="2015-06" db="UniProtKB">
        <authorList>
            <consortium name="EnsemblProtists"/>
        </authorList>
    </citation>
    <scope>IDENTIFICATION</scope>
</reference>
<dbReference type="KEGG" id="gtt:GUITHDRAFT_112941"/>
<dbReference type="OrthoDB" id="10052321at2759"/>
<name>L1IXE5_GUITC</name>
<reference evidence="4" key="2">
    <citation type="submission" date="2012-11" db="EMBL/GenBank/DDBJ databases">
        <authorList>
            <person name="Kuo A."/>
            <person name="Curtis B.A."/>
            <person name="Tanifuji G."/>
            <person name="Burki F."/>
            <person name="Gruber A."/>
            <person name="Irimia M."/>
            <person name="Maruyama S."/>
            <person name="Arias M.C."/>
            <person name="Ball S.G."/>
            <person name="Gile G.H."/>
            <person name="Hirakawa Y."/>
            <person name="Hopkins J.F."/>
            <person name="Rensing S.A."/>
            <person name="Schmutz J."/>
            <person name="Symeonidi A."/>
            <person name="Elias M."/>
            <person name="Eveleigh R.J."/>
            <person name="Herman E.K."/>
            <person name="Klute M.J."/>
            <person name="Nakayama T."/>
            <person name="Obornik M."/>
            <person name="Reyes-Prieto A."/>
            <person name="Armbrust E.V."/>
            <person name="Aves S.J."/>
            <person name="Beiko R.G."/>
            <person name="Coutinho P."/>
            <person name="Dacks J.B."/>
            <person name="Durnford D.G."/>
            <person name="Fast N.M."/>
            <person name="Green B.R."/>
            <person name="Grisdale C."/>
            <person name="Hempe F."/>
            <person name="Henrissat B."/>
            <person name="Hoppner M.P."/>
            <person name="Ishida K.-I."/>
            <person name="Kim E."/>
            <person name="Koreny L."/>
            <person name="Kroth P.G."/>
            <person name="Liu Y."/>
            <person name="Malik S.-B."/>
            <person name="Maier U.G."/>
            <person name="McRose D."/>
            <person name="Mock T."/>
            <person name="Neilson J.A."/>
            <person name="Onodera N.T."/>
            <person name="Poole A.M."/>
            <person name="Pritham E.J."/>
            <person name="Richards T.A."/>
            <person name="Rocap G."/>
            <person name="Roy S.W."/>
            <person name="Sarai C."/>
            <person name="Schaack S."/>
            <person name="Shirato S."/>
            <person name="Slamovits C.H."/>
            <person name="Spencer D.F."/>
            <person name="Suzuki S."/>
            <person name="Worden A.Z."/>
            <person name="Zauner S."/>
            <person name="Barry K."/>
            <person name="Bell C."/>
            <person name="Bharti A.K."/>
            <person name="Crow J.A."/>
            <person name="Grimwood J."/>
            <person name="Kramer R."/>
            <person name="Lindquist E."/>
            <person name="Lucas S."/>
            <person name="Salamov A."/>
            <person name="McFadden G.I."/>
            <person name="Lane C.E."/>
            <person name="Keeling P.J."/>
            <person name="Gray M.W."/>
            <person name="Grigoriev I.V."/>
            <person name="Archibald J.M."/>
        </authorList>
    </citation>
    <scope>NUCLEOTIDE SEQUENCE</scope>
    <source>
        <strain evidence="4">CCMP2712</strain>
    </source>
</reference>
<dbReference type="RefSeq" id="XP_005827918.1">
    <property type="nucleotide sequence ID" value="XM_005827861.1"/>
</dbReference>
<dbReference type="GeneID" id="17297643"/>
<accession>L1IXE5</accession>
<sequence>MARWVPSLLARSQLLQTARRGARDLHSTSVQSVLAHQLKFGVAMAAPRFRACRVRYMSTEAPEDLPAAESEEALSGDAEGVPAAAADENVPLKGTRARRLTINPYVPHPGQTELPKTPFLSSETKGLIYRLHTEDPLKNSDEALAERFGHGVVNSGYSSPLYRPDREGFRGVRAEIQEKGMKARPFPSFKDADPIKARNIVAFYEKKYDGANFQNPVAREERRLQKAAAAKVDFTPLEQRHGIRPSMSKRFEYIFADISKGVTGEQRLVLTRGKDGSLKAASHEQRYRVERRVAPPRHPRT</sequence>
<protein>
    <submittedName>
        <fullName evidence="2 3">Uncharacterized protein</fullName>
    </submittedName>
</protein>
<evidence type="ECO:0000313" key="2">
    <source>
        <dbReference type="EMBL" id="EKX40938.1"/>
    </source>
</evidence>
<dbReference type="Pfam" id="PF10245">
    <property type="entry name" value="MRP-S22"/>
    <property type="match status" value="1"/>
</dbReference>
<dbReference type="PaxDb" id="55529-EKX40938"/>
<evidence type="ECO:0000313" key="4">
    <source>
        <dbReference type="Proteomes" id="UP000011087"/>
    </source>
</evidence>
<dbReference type="AlphaFoldDB" id="L1IXE5"/>
<dbReference type="Proteomes" id="UP000011087">
    <property type="component" value="Unassembled WGS sequence"/>
</dbReference>
<organism evidence="2">
    <name type="scientific">Guillardia theta (strain CCMP2712)</name>
    <name type="common">Cryptophyte</name>
    <dbReference type="NCBI Taxonomy" id="905079"/>
    <lineage>
        <taxon>Eukaryota</taxon>
        <taxon>Cryptophyceae</taxon>
        <taxon>Pyrenomonadales</taxon>
        <taxon>Geminigeraceae</taxon>
        <taxon>Guillardia</taxon>
    </lineage>
</organism>
<gene>
    <name evidence="2" type="ORF">GUITHDRAFT_112941</name>
</gene>
<evidence type="ECO:0000256" key="1">
    <source>
        <dbReference type="SAM" id="MobiDB-lite"/>
    </source>
</evidence>
<keyword evidence="4" id="KW-1185">Reference proteome</keyword>
<reference evidence="2 4" key="1">
    <citation type="journal article" date="2012" name="Nature">
        <title>Algal genomes reveal evolutionary mosaicism and the fate of nucleomorphs.</title>
        <authorList>
            <consortium name="DOE Joint Genome Institute"/>
            <person name="Curtis B.A."/>
            <person name="Tanifuji G."/>
            <person name="Burki F."/>
            <person name="Gruber A."/>
            <person name="Irimia M."/>
            <person name="Maruyama S."/>
            <person name="Arias M.C."/>
            <person name="Ball S.G."/>
            <person name="Gile G.H."/>
            <person name="Hirakawa Y."/>
            <person name="Hopkins J.F."/>
            <person name="Kuo A."/>
            <person name="Rensing S.A."/>
            <person name="Schmutz J."/>
            <person name="Symeonidi A."/>
            <person name="Elias M."/>
            <person name="Eveleigh R.J."/>
            <person name="Herman E.K."/>
            <person name="Klute M.J."/>
            <person name="Nakayama T."/>
            <person name="Obornik M."/>
            <person name="Reyes-Prieto A."/>
            <person name="Armbrust E.V."/>
            <person name="Aves S.J."/>
            <person name="Beiko R.G."/>
            <person name="Coutinho P."/>
            <person name="Dacks J.B."/>
            <person name="Durnford D.G."/>
            <person name="Fast N.M."/>
            <person name="Green B.R."/>
            <person name="Grisdale C.J."/>
            <person name="Hempel F."/>
            <person name="Henrissat B."/>
            <person name="Hoppner M.P."/>
            <person name="Ishida K."/>
            <person name="Kim E."/>
            <person name="Koreny L."/>
            <person name="Kroth P.G."/>
            <person name="Liu Y."/>
            <person name="Malik S.B."/>
            <person name="Maier U.G."/>
            <person name="McRose D."/>
            <person name="Mock T."/>
            <person name="Neilson J.A."/>
            <person name="Onodera N.T."/>
            <person name="Poole A.M."/>
            <person name="Pritham E.J."/>
            <person name="Richards T.A."/>
            <person name="Rocap G."/>
            <person name="Roy S.W."/>
            <person name="Sarai C."/>
            <person name="Schaack S."/>
            <person name="Shirato S."/>
            <person name="Slamovits C.H."/>
            <person name="Spencer D.F."/>
            <person name="Suzuki S."/>
            <person name="Worden A.Z."/>
            <person name="Zauner S."/>
            <person name="Barry K."/>
            <person name="Bell C."/>
            <person name="Bharti A.K."/>
            <person name="Crow J.A."/>
            <person name="Grimwood J."/>
            <person name="Kramer R."/>
            <person name="Lindquist E."/>
            <person name="Lucas S."/>
            <person name="Salamov A."/>
            <person name="McFadden G.I."/>
            <person name="Lane C.E."/>
            <person name="Keeling P.J."/>
            <person name="Gray M.W."/>
            <person name="Grigoriev I.V."/>
            <person name="Archibald J.M."/>
        </authorList>
    </citation>
    <scope>NUCLEOTIDE SEQUENCE</scope>
    <source>
        <strain evidence="2 4">CCMP2712</strain>
    </source>
</reference>
<evidence type="ECO:0000313" key="3">
    <source>
        <dbReference type="EnsemblProtists" id="EKX40938"/>
    </source>
</evidence>
<dbReference type="EnsemblProtists" id="EKX40938">
    <property type="protein sequence ID" value="EKX40938"/>
    <property type="gene ID" value="GUITHDRAFT_112941"/>
</dbReference>
<dbReference type="HOGENOM" id="CLU_925749_0_0_1"/>
<proteinExistence type="predicted"/>
<dbReference type="EMBL" id="JH993027">
    <property type="protein sequence ID" value="EKX40938.1"/>
    <property type="molecule type" value="Genomic_DNA"/>
</dbReference>
<feature type="compositionally biased region" description="Basic and acidic residues" evidence="1">
    <location>
        <begin position="274"/>
        <end position="293"/>
    </location>
</feature>
<feature type="region of interest" description="Disordered" evidence="1">
    <location>
        <begin position="274"/>
        <end position="301"/>
    </location>
</feature>
<dbReference type="InterPro" id="IPR019374">
    <property type="entry name" value="Ribosomal_mS22"/>
</dbReference>